<feature type="region of interest" description="Disordered" evidence="4">
    <location>
        <begin position="33"/>
        <end position="71"/>
    </location>
</feature>
<keyword evidence="2 3" id="KW-0408">Iron</keyword>
<dbReference type="RefSeq" id="WP_272009039.1">
    <property type="nucleotide sequence ID" value="NZ_JAQNDN010000024.1"/>
</dbReference>
<evidence type="ECO:0000313" key="7">
    <source>
        <dbReference type="EMBL" id="MDC0674623.1"/>
    </source>
</evidence>
<protein>
    <recommendedName>
        <fullName evidence="6">Cytochrome c domain-containing protein</fullName>
    </recommendedName>
</protein>
<keyword evidence="3" id="KW-0349">Heme</keyword>
<name>A0ABT5BKE1_9BACT</name>
<dbReference type="InterPro" id="IPR011429">
    <property type="entry name" value="Cyt_c_Planctomycete-type"/>
</dbReference>
<dbReference type="InterPro" id="IPR009056">
    <property type="entry name" value="Cyt_c-like_dom"/>
</dbReference>
<organism evidence="7 8">
    <name type="scientific">Nannocystis radixulma</name>
    <dbReference type="NCBI Taxonomy" id="2995305"/>
    <lineage>
        <taxon>Bacteria</taxon>
        <taxon>Pseudomonadati</taxon>
        <taxon>Myxococcota</taxon>
        <taxon>Polyangia</taxon>
        <taxon>Nannocystales</taxon>
        <taxon>Nannocystaceae</taxon>
        <taxon>Nannocystis</taxon>
    </lineage>
</organism>
<keyword evidence="5" id="KW-0732">Signal</keyword>
<keyword evidence="8" id="KW-1185">Reference proteome</keyword>
<feature type="signal peptide" evidence="5">
    <location>
        <begin position="1"/>
        <end position="27"/>
    </location>
</feature>
<proteinExistence type="predicted"/>
<feature type="chain" id="PRO_5046389835" description="Cytochrome c domain-containing protein" evidence="5">
    <location>
        <begin position="28"/>
        <end position="616"/>
    </location>
</feature>
<accession>A0ABT5BKE1</accession>
<dbReference type="EMBL" id="JAQNDN010000024">
    <property type="protein sequence ID" value="MDC0674623.1"/>
    <property type="molecule type" value="Genomic_DNA"/>
</dbReference>
<evidence type="ECO:0000313" key="8">
    <source>
        <dbReference type="Proteomes" id="UP001217838"/>
    </source>
</evidence>
<evidence type="ECO:0000256" key="5">
    <source>
        <dbReference type="SAM" id="SignalP"/>
    </source>
</evidence>
<dbReference type="Proteomes" id="UP001217838">
    <property type="component" value="Unassembled WGS sequence"/>
</dbReference>
<dbReference type="PROSITE" id="PS51007">
    <property type="entry name" value="CYTC"/>
    <property type="match status" value="1"/>
</dbReference>
<feature type="domain" description="Cytochrome c" evidence="6">
    <location>
        <begin position="67"/>
        <end position="161"/>
    </location>
</feature>
<gene>
    <name evidence="7" type="ORF">POL58_43145</name>
</gene>
<keyword evidence="1 3" id="KW-0479">Metal-binding</keyword>
<dbReference type="PROSITE" id="PS51257">
    <property type="entry name" value="PROKAR_LIPOPROTEIN"/>
    <property type="match status" value="1"/>
</dbReference>
<evidence type="ECO:0000259" key="6">
    <source>
        <dbReference type="PROSITE" id="PS51007"/>
    </source>
</evidence>
<evidence type="ECO:0000256" key="2">
    <source>
        <dbReference type="ARBA" id="ARBA00023004"/>
    </source>
</evidence>
<reference evidence="7 8" key="1">
    <citation type="submission" date="2022-11" db="EMBL/GenBank/DDBJ databases">
        <title>Minimal conservation of predation-associated metabolite biosynthetic gene clusters underscores biosynthetic potential of Myxococcota including descriptions for ten novel species: Archangium lansinium sp. nov., Myxococcus landrumus sp. nov., Nannocystis bai.</title>
        <authorList>
            <person name="Ahearne A."/>
            <person name="Stevens C."/>
            <person name="Dowd S."/>
        </authorList>
    </citation>
    <scope>NUCLEOTIDE SEQUENCE [LARGE SCALE GENOMIC DNA]</scope>
    <source>
        <strain evidence="7 8">NCELM</strain>
    </source>
</reference>
<evidence type="ECO:0000256" key="1">
    <source>
        <dbReference type="ARBA" id="ARBA00022723"/>
    </source>
</evidence>
<comment type="caution">
    <text evidence="7">The sequence shown here is derived from an EMBL/GenBank/DDBJ whole genome shotgun (WGS) entry which is preliminary data.</text>
</comment>
<evidence type="ECO:0000256" key="4">
    <source>
        <dbReference type="SAM" id="MobiDB-lite"/>
    </source>
</evidence>
<sequence length="616" mass="67394">MSQRSSYSTIPLVTAAALALLAGGACKTVVLPGDSGGGGETESTDGPGPGTDGVGTTDSATGGEQPGDANCGELSAKTLDILDVNCSKCHGPDSAALGSINYITNLDALISNGKVVPGEPNNSALYRRMSAEMAPMPPESETQRPSEDDIRAVEQWIGECAGVTGCAENPWMTRTQVIDLIRNDLLNTQEISADARPFIRYFSLVHLYNYGWCKEEIDIYRHALSKLANSLSNEIKVVAPVPIDADQLIFRIDIRDYDWDAPGQVLDTETGTFSEQFKDTWELIAAKDPYAIEFIGDSAEDVKQATGTKFFLLQADAFVEVAAQPPLYHDVLRIPLTRQELEASFGIDVDFNIQEEIDTNPNRVARAAFHESGVSENHRVIERHDFPNASNRVYWISYDFISNAGEANVFVDPFDFLEAGSEIIYSLPNGLQGYMIVDNSGRRIDDAPIQIVQDKNAPDGVVRNGKSCMGCHNVGMINKEDDLRWEVDQNLGEGDFDDVELDAIRALYPQRDDYNILLQLDADRFNLAVKAAGVPLGGNKEPIVTVFNAFDEDVEIRRAAAELWTTESTLREKLGQLSPDLDDLGKSQTGVRRDVFTAAYADAICQLKVGKTKACE</sequence>
<dbReference type="Pfam" id="PF07635">
    <property type="entry name" value="PSCyt1"/>
    <property type="match status" value="1"/>
</dbReference>
<evidence type="ECO:0000256" key="3">
    <source>
        <dbReference type="PROSITE-ProRule" id="PRU00433"/>
    </source>
</evidence>